<reference evidence="2" key="1">
    <citation type="submission" date="2016-11" db="UniProtKB">
        <authorList>
            <consortium name="WormBaseParasite"/>
        </authorList>
    </citation>
    <scope>IDENTIFICATION</scope>
    <source>
        <strain evidence="2">KR3021</strain>
    </source>
</reference>
<proteinExistence type="predicted"/>
<protein>
    <submittedName>
        <fullName evidence="2">Glutathione S-transferase</fullName>
    </submittedName>
</protein>
<sequence>MVIKFTYFDGMGRGEVTRMLLKIGGQDFVDNRIAIEDWPKIKDQQPFKRLPVVEIDGVVIAETRAIEQYFAGQFNLLGKNAIESALIMQFVLALDDVEYNSKLIFVTKDEEKQKPLYKIFINDHVIPFTKRIPQFLKQNGNGVLVGSSITYADIAYYQFLYNYRLRFDIPIDEDLKEYIDKVENEPSIKKHLSNRPTYAF</sequence>
<evidence type="ECO:0000313" key="1">
    <source>
        <dbReference type="Proteomes" id="UP000095286"/>
    </source>
</evidence>
<name>A0AC35UBY0_9BILA</name>
<accession>A0AC35UBY0</accession>
<organism evidence="1 2">
    <name type="scientific">Rhabditophanes sp. KR3021</name>
    <dbReference type="NCBI Taxonomy" id="114890"/>
    <lineage>
        <taxon>Eukaryota</taxon>
        <taxon>Metazoa</taxon>
        <taxon>Ecdysozoa</taxon>
        <taxon>Nematoda</taxon>
        <taxon>Chromadorea</taxon>
        <taxon>Rhabditida</taxon>
        <taxon>Tylenchina</taxon>
        <taxon>Panagrolaimomorpha</taxon>
        <taxon>Strongyloidoidea</taxon>
        <taxon>Alloionematidae</taxon>
        <taxon>Rhabditophanes</taxon>
    </lineage>
</organism>
<dbReference type="WBParaSite" id="RSKR_0000932400.1">
    <property type="protein sequence ID" value="RSKR_0000932400.1"/>
    <property type="gene ID" value="RSKR_0000932400"/>
</dbReference>
<dbReference type="Proteomes" id="UP000095286">
    <property type="component" value="Unplaced"/>
</dbReference>
<evidence type="ECO:0000313" key="2">
    <source>
        <dbReference type="WBParaSite" id="RSKR_0000932400.1"/>
    </source>
</evidence>